<dbReference type="Proteomes" id="UP000828251">
    <property type="component" value="Unassembled WGS sequence"/>
</dbReference>
<reference evidence="1 2" key="1">
    <citation type="journal article" date="2021" name="Plant Biotechnol. J.">
        <title>Multi-omics assisted identification of the key and species-specific regulatory components of drought-tolerant mechanisms in Gossypium stocksii.</title>
        <authorList>
            <person name="Yu D."/>
            <person name="Ke L."/>
            <person name="Zhang D."/>
            <person name="Wu Y."/>
            <person name="Sun Y."/>
            <person name="Mei J."/>
            <person name="Sun J."/>
            <person name="Sun Y."/>
        </authorList>
    </citation>
    <scope>NUCLEOTIDE SEQUENCE [LARGE SCALE GENOMIC DNA]</scope>
    <source>
        <strain evidence="2">cv. E1</strain>
        <tissue evidence="1">Leaf</tissue>
    </source>
</reference>
<name>A0A9D3V6I6_9ROSI</name>
<organism evidence="1 2">
    <name type="scientific">Gossypium stocksii</name>
    <dbReference type="NCBI Taxonomy" id="47602"/>
    <lineage>
        <taxon>Eukaryota</taxon>
        <taxon>Viridiplantae</taxon>
        <taxon>Streptophyta</taxon>
        <taxon>Embryophyta</taxon>
        <taxon>Tracheophyta</taxon>
        <taxon>Spermatophyta</taxon>
        <taxon>Magnoliopsida</taxon>
        <taxon>eudicotyledons</taxon>
        <taxon>Gunneridae</taxon>
        <taxon>Pentapetalae</taxon>
        <taxon>rosids</taxon>
        <taxon>malvids</taxon>
        <taxon>Malvales</taxon>
        <taxon>Malvaceae</taxon>
        <taxon>Malvoideae</taxon>
        <taxon>Gossypium</taxon>
    </lineage>
</organism>
<sequence>MDSSAQIWNTLATIYGSKTTTSRLMFYRHGFHSQCKGDLSMKDFLMNVKGYCDSLTSCSEVISEHGHVTTILNGLSPKYESGIPIITLSQLPSSVQNITTMLLDAEARM</sequence>
<dbReference type="AlphaFoldDB" id="A0A9D3V6I6"/>
<evidence type="ECO:0000313" key="1">
    <source>
        <dbReference type="EMBL" id="KAH1073061.1"/>
    </source>
</evidence>
<dbReference type="PANTHER" id="PTHR47481">
    <property type="match status" value="1"/>
</dbReference>
<evidence type="ECO:0000313" key="2">
    <source>
        <dbReference type="Proteomes" id="UP000828251"/>
    </source>
</evidence>
<dbReference type="PANTHER" id="PTHR47481:SF30">
    <property type="entry name" value="CCHC-TYPE DOMAIN-CONTAINING PROTEIN"/>
    <property type="match status" value="1"/>
</dbReference>
<protein>
    <submittedName>
        <fullName evidence="1">Uncharacterized protein</fullName>
    </submittedName>
</protein>
<accession>A0A9D3V6I6</accession>
<dbReference type="Pfam" id="PF14223">
    <property type="entry name" value="Retrotran_gag_2"/>
    <property type="match status" value="1"/>
</dbReference>
<keyword evidence="2" id="KW-1185">Reference proteome</keyword>
<gene>
    <name evidence="1" type="ORF">J1N35_025389</name>
</gene>
<dbReference type="OrthoDB" id="983538at2759"/>
<comment type="caution">
    <text evidence="1">The sequence shown here is derived from an EMBL/GenBank/DDBJ whole genome shotgun (WGS) entry which is preliminary data.</text>
</comment>
<proteinExistence type="predicted"/>
<dbReference type="EMBL" id="JAIQCV010000008">
    <property type="protein sequence ID" value="KAH1073061.1"/>
    <property type="molecule type" value="Genomic_DNA"/>
</dbReference>